<dbReference type="InterPro" id="IPR053832">
    <property type="entry name" value="DUF6924"/>
</dbReference>
<feature type="domain" description="DUF6924" evidence="1">
    <location>
        <begin position="16"/>
        <end position="159"/>
    </location>
</feature>
<dbReference type="Pfam" id="PF21962">
    <property type="entry name" value="DUF6924"/>
    <property type="match status" value="1"/>
</dbReference>
<dbReference type="RefSeq" id="WP_193668382.1">
    <property type="nucleotide sequence ID" value="NZ_JACDTV010000004.1"/>
</dbReference>
<evidence type="ECO:0000313" key="3">
    <source>
        <dbReference type="Proteomes" id="UP000732378"/>
    </source>
</evidence>
<dbReference type="Proteomes" id="UP000732378">
    <property type="component" value="Unassembled WGS sequence"/>
</dbReference>
<sequence length="159" mass="17546">MDLDRIARLFADGPMPLIRTDFSADAAWHRVVEEVSREVDLVGDGDAYTPNLEAISDTGFDSISAEILASAWPREHHGYVIFADHRSMREARSGGELTVVFVDLSADEEDEEEFGWVFGQAFRCIASEVASIEANLSIANMDFPDFAGAVHDDGVFRGF</sequence>
<dbReference type="EMBL" id="JAFBBZ010000001">
    <property type="protein sequence ID" value="MBM7508569.1"/>
    <property type="molecule type" value="Genomic_DNA"/>
</dbReference>
<comment type="caution">
    <text evidence="2">The sequence shown here is derived from an EMBL/GenBank/DDBJ whole genome shotgun (WGS) entry which is preliminary data.</text>
</comment>
<organism evidence="2 3">
    <name type="scientific">Nocardioides salarius</name>
    <dbReference type="NCBI Taxonomy" id="374513"/>
    <lineage>
        <taxon>Bacteria</taxon>
        <taxon>Bacillati</taxon>
        <taxon>Actinomycetota</taxon>
        <taxon>Actinomycetes</taxon>
        <taxon>Propionibacteriales</taxon>
        <taxon>Nocardioidaceae</taxon>
        <taxon>Nocardioides</taxon>
    </lineage>
</organism>
<name>A0ABS2MBK1_9ACTN</name>
<evidence type="ECO:0000259" key="1">
    <source>
        <dbReference type="Pfam" id="PF21962"/>
    </source>
</evidence>
<keyword evidence="3" id="KW-1185">Reference proteome</keyword>
<evidence type="ECO:0000313" key="2">
    <source>
        <dbReference type="EMBL" id="MBM7508569.1"/>
    </source>
</evidence>
<proteinExistence type="predicted"/>
<accession>A0ABS2MBK1</accession>
<protein>
    <recommendedName>
        <fullName evidence="1">DUF6924 domain-containing protein</fullName>
    </recommendedName>
</protein>
<reference evidence="2 3" key="1">
    <citation type="submission" date="2021-01" db="EMBL/GenBank/DDBJ databases">
        <title>Sequencing the genomes of 1000 actinobacteria strains.</title>
        <authorList>
            <person name="Klenk H.-P."/>
        </authorList>
    </citation>
    <scope>NUCLEOTIDE SEQUENCE [LARGE SCALE GENOMIC DNA]</scope>
    <source>
        <strain evidence="2 3">DSM 18239</strain>
    </source>
</reference>
<gene>
    <name evidence="2" type="ORF">JOE61_002383</name>
</gene>